<comment type="caution">
    <text evidence="6">The sequence shown here is derived from an EMBL/GenBank/DDBJ whole genome shotgun (WGS) entry which is preliminary data.</text>
</comment>
<accession>A0A9D2HDK3</accession>
<feature type="transmembrane region" description="Helical" evidence="5">
    <location>
        <begin position="85"/>
        <end position="103"/>
    </location>
</feature>
<feature type="transmembrane region" description="Helical" evidence="5">
    <location>
        <begin position="140"/>
        <end position="162"/>
    </location>
</feature>
<keyword evidence="5" id="KW-1003">Cell membrane</keyword>
<dbReference type="GO" id="GO:0005886">
    <property type="term" value="C:plasma membrane"/>
    <property type="evidence" value="ECO:0007669"/>
    <property type="project" value="UniProtKB-SubCell"/>
</dbReference>
<comment type="similarity">
    <text evidence="5">Belongs to the 4-toluene sulfonate uptake permease (TSUP) (TC 2.A.102) family.</text>
</comment>
<dbReference type="Pfam" id="PF01925">
    <property type="entry name" value="TauE"/>
    <property type="match status" value="1"/>
</dbReference>
<dbReference type="InterPro" id="IPR002781">
    <property type="entry name" value="TM_pro_TauE-like"/>
</dbReference>
<feature type="transmembrane region" description="Helical" evidence="5">
    <location>
        <begin position="248"/>
        <end position="265"/>
    </location>
</feature>
<comment type="subcellular location">
    <subcellularLocation>
        <location evidence="5">Cell membrane</location>
        <topology evidence="5">Multi-pass membrane protein</topology>
    </subcellularLocation>
    <subcellularLocation>
        <location evidence="1">Membrane</location>
        <topology evidence="1">Multi-pass membrane protein</topology>
    </subcellularLocation>
</comment>
<keyword evidence="3 5" id="KW-1133">Transmembrane helix</keyword>
<feature type="transmembrane region" description="Helical" evidence="5">
    <location>
        <begin position="183"/>
        <end position="202"/>
    </location>
</feature>
<dbReference type="EMBL" id="DXAN01000015">
    <property type="protein sequence ID" value="HJA08509.1"/>
    <property type="molecule type" value="Genomic_DNA"/>
</dbReference>
<reference evidence="6" key="1">
    <citation type="journal article" date="2021" name="PeerJ">
        <title>Extensive microbial diversity within the chicken gut microbiome revealed by metagenomics and culture.</title>
        <authorList>
            <person name="Gilroy R."/>
            <person name="Ravi A."/>
            <person name="Getino M."/>
            <person name="Pursley I."/>
            <person name="Horton D.L."/>
            <person name="Alikhan N.F."/>
            <person name="Baker D."/>
            <person name="Gharbi K."/>
            <person name="Hall N."/>
            <person name="Watson M."/>
            <person name="Adriaenssens E.M."/>
            <person name="Foster-Nyarko E."/>
            <person name="Jarju S."/>
            <person name="Secka A."/>
            <person name="Antonio M."/>
            <person name="Oren A."/>
            <person name="Chaudhuri R.R."/>
            <person name="La Ragione R."/>
            <person name="Hildebrand F."/>
            <person name="Pallen M.J."/>
        </authorList>
    </citation>
    <scope>NUCLEOTIDE SEQUENCE</scope>
    <source>
        <strain evidence="6">CHK186-16707</strain>
    </source>
</reference>
<evidence type="ECO:0000256" key="5">
    <source>
        <dbReference type="RuleBase" id="RU363041"/>
    </source>
</evidence>
<reference evidence="6" key="2">
    <citation type="submission" date="2021-04" db="EMBL/GenBank/DDBJ databases">
        <authorList>
            <person name="Gilroy R."/>
        </authorList>
    </citation>
    <scope>NUCLEOTIDE SEQUENCE</scope>
    <source>
        <strain evidence="6">CHK186-16707</strain>
    </source>
</reference>
<evidence type="ECO:0000313" key="7">
    <source>
        <dbReference type="Proteomes" id="UP000824225"/>
    </source>
</evidence>
<dbReference type="Proteomes" id="UP000824225">
    <property type="component" value="Unassembled WGS sequence"/>
</dbReference>
<protein>
    <recommendedName>
        <fullName evidence="5">Probable membrane transporter protein</fullName>
    </recommendedName>
</protein>
<name>A0A9D2HDK3_9BACT</name>
<proteinExistence type="inferred from homology"/>
<feature type="transmembrane region" description="Helical" evidence="5">
    <location>
        <begin position="110"/>
        <end position="128"/>
    </location>
</feature>
<feature type="transmembrane region" description="Helical" evidence="5">
    <location>
        <begin position="6"/>
        <end position="35"/>
    </location>
</feature>
<feature type="transmembrane region" description="Helical" evidence="5">
    <location>
        <begin position="214"/>
        <end position="236"/>
    </location>
</feature>
<evidence type="ECO:0000256" key="3">
    <source>
        <dbReference type="ARBA" id="ARBA00022989"/>
    </source>
</evidence>
<keyword evidence="2 5" id="KW-0812">Transmembrane</keyword>
<evidence type="ECO:0000313" key="6">
    <source>
        <dbReference type="EMBL" id="HJA08509.1"/>
    </source>
</evidence>
<evidence type="ECO:0000256" key="1">
    <source>
        <dbReference type="ARBA" id="ARBA00004141"/>
    </source>
</evidence>
<keyword evidence="4 5" id="KW-0472">Membrane</keyword>
<feature type="transmembrane region" description="Helical" evidence="5">
    <location>
        <begin position="47"/>
        <end position="65"/>
    </location>
</feature>
<gene>
    <name evidence="6" type="ORF">H9962_04900</name>
</gene>
<evidence type="ECO:0000256" key="2">
    <source>
        <dbReference type="ARBA" id="ARBA00022692"/>
    </source>
</evidence>
<dbReference type="PANTHER" id="PTHR43483">
    <property type="entry name" value="MEMBRANE TRANSPORTER PROTEIN HI_0806-RELATED"/>
    <property type="match status" value="1"/>
</dbReference>
<evidence type="ECO:0000256" key="4">
    <source>
        <dbReference type="ARBA" id="ARBA00023136"/>
    </source>
</evidence>
<dbReference type="PANTHER" id="PTHR43483:SF3">
    <property type="entry name" value="MEMBRANE TRANSPORTER PROTEIN HI_0806-RELATED"/>
    <property type="match status" value="1"/>
</dbReference>
<organism evidence="6 7">
    <name type="scientific">Candidatus Mailhella merdigallinarum</name>
    <dbReference type="NCBI Taxonomy" id="2838658"/>
    <lineage>
        <taxon>Bacteria</taxon>
        <taxon>Pseudomonadati</taxon>
        <taxon>Thermodesulfobacteriota</taxon>
        <taxon>Desulfovibrionia</taxon>
        <taxon>Desulfovibrionales</taxon>
        <taxon>Desulfovibrionaceae</taxon>
        <taxon>Mailhella</taxon>
    </lineage>
</organism>
<sequence>MLIVVLYLLCGAAAGFFSGLLGIGGGLVVVPLLTFIFTVQGVMSPDVAMHVAVATSLSSILFTSVSSARSHARRGSVEWRFVRGLAPGIVAGTLIGSFGAAYIPGFGLRAFFVVFLVCIATQMLLDLYPKSRGFAPGASALAGAGLIIGGVSSLVGLGGGSLTVPFLRWCGVDMHKAVGTSSAVAWPIAVAGTFGFVVSGWGNPLLPAWSLGYVSLPATLGIACTSVFFAPLGARLAHALPVPTLRKVFAVFLYVTAVDMMWGMLH</sequence>
<dbReference type="AlphaFoldDB" id="A0A9D2HDK3"/>